<keyword evidence="2" id="KW-1185">Reference proteome</keyword>
<reference evidence="1 2" key="1">
    <citation type="journal article" date="2012" name="BMC Genomics">
        <title>Comparative analysis of two phenotypically-similar but genomically-distinct Burkholderia cenocepacia-specific bacteriophages.</title>
        <authorList>
            <person name="Lynch K.H."/>
            <person name="Stothard P."/>
            <person name="Dennis J.J."/>
        </authorList>
    </citation>
    <scope>NUCLEOTIDE SEQUENCE [LARGE SCALE GENOMIC DNA]</scope>
</reference>
<gene>
    <name evidence="1" type="ORF">KL1_00047</name>
</gene>
<evidence type="ECO:0000313" key="2">
    <source>
        <dbReference type="Proteomes" id="UP000009001"/>
    </source>
</evidence>
<proteinExistence type="predicted"/>
<name>I6NMA9_9CAUD</name>
<dbReference type="GeneID" id="13405574"/>
<dbReference type="Proteomes" id="UP000009001">
    <property type="component" value="Segment"/>
</dbReference>
<organism evidence="1 2">
    <name type="scientific">Burkholderia phage vB_BceS_KL1</name>
    <dbReference type="NCBI Taxonomy" id="1132026"/>
    <lineage>
        <taxon>Viruses</taxon>
        <taxon>Duplodnaviria</taxon>
        <taxon>Heunggongvirae</taxon>
        <taxon>Uroviricota</taxon>
        <taxon>Caudoviricetes</taxon>
        <taxon>Jondennisvirinae</taxon>
        <taxon>Kilunavirus</taxon>
        <taxon>Kilunavirus KL1</taxon>
    </lineage>
</organism>
<protein>
    <submittedName>
        <fullName evidence="1">Uncharacterized protein</fullName>
    </submittedName>
</protein>
<evidence type="ECO:0000313" key="1">
    <source>
        <dbReference type="EMBL" id="AEX56127.1"/>
    </source>
</evidence>
<dbReference type="RefSeq" id="YP_006560798.1">
    <property type="nucleotide sequence ID" value="NC_018278.1"/>
</dbReference>
<sequence length="62" mass="6748">MTLDECKAAARQGGCYVVTKYDPKHGEIYILYRKNGERGLKIAKRSSLSALAALIKKACASS</sequence>
<accession>I6NMA9</accession>
<dbReference type="KEGG" id="vg:13405574"/>
<dbReference type="EMBL" id="JF939047">
    <property type="protein sequence ID" value="AEX56127.1"/>
    <property type="molecule type" value="Genomic_DNA"/>
</dbReference>